<dbReference type="PROSITE" id="PS00135">
    <property type="entry name" value="TRYPSIN_SER"/>
    <property type="match status" value="1"/>
</dbReference>
<keyword evidence="5" id="KW-0720">Serine protease</keyword>
<dbReference type="PANTHER" id="PTHR24264:SF38">
    <property type="entry name" value="UROKINASE-TYPE PLASMINOGEN ACTIVATOR"/>
    <property type="match status" value="1"/>
</dbReference>
<dbReference type="GO" id="GO:0033628">
    <property type="term" value="P:regulation of cell adhesion mediated by integrin"/>
    <property type="evidence" value="ECO:0007669"/>
    <property type="project" value="TreeGrafter"/>
</dbReference>
<evidence type="ECO:0000256" key="3">
    <source>
        <dbReference type="ARBA" id="ARBA00022729"/>
    </source>
</evidence>
<dbReference type="Proteomes" id="UP001152798">
    <property type="component" value="Chromosome 6"/>
</dbReference>
<organism evidence="7 8">
    <name type="scientific">Nezara viridula</name>
    <name type="common">Southern green stink bug</name>
    <name type="synonym">Cimex viridulus</name>
    <dbReference type="NCBI Taxonomy" id="85310"/>
    <lineage>
        <taxon>Eukaryota</taxon>
        <taxon>Metazoa</taxon>
        <taxon>Ecdysozoa</taxon>
        <taxon>Arthropoda</taxon>
        <taxon>Hexapoda</taxon>
        <taxon>Insecta</taxon>
        <taxon>Pterygota</taxon>
        <taxon>Neoptera</taxon>
        <taxon>Paraneoptera</taxon>
        <taxon>Hemiptera</taxon>
        <taxon>Heteroptera</taxon>
        <taxon>Panheteroptera</taxon>
        <taxon>Pentatomomorpha</taxon>
        <taxon>Pentatomoidea</taxon>
        <taxon>Pentatomidae</taxon>
        <taxon>Pentatominae</taxon>
        <taxon>Nezara</taxon>
    </lineage>
</organism>
<sequence>MMICDDLQSMKTGDSGGPLVVKDDDYHMIVGVVSWGQGCARPNFPGVYCRVNRYLPWILKYTADACQCTRLPRQESSDEDGPKVISVTTANNLTDEDWGIKAEQ</sequence>
<dbReference type="Pfam" id="PF00089">
    <property type="entry name" value="Trypsin"/>
    <property type="match status" value="1"/>
</dbReference>
<reference evidence="7" key="1">
    <citation type="submission" date="2022-01" db="EMBL/GenBank/DDBJ databases">
        <authorList>
            <person name="King R."/>
        </authorList>
    </citation>
    <scope>NUCLEOTIDE SEQUENCE</scope>
</reference>
<dbReference type="GO" id="GO:0006508">
    <property type="term" value="P:proteolysis"/>
    <property type="evidence" value="ECO:0007669"/>
    <property type="project" value="UniProtKB-KW"/>
</dbReference>
<keyword evidence="3" id="KW-0732">Signal</keyword>
<dbReference type="InterPro" id="IPR043504">
    <property type="entry name" value="Peptidase_S1_PA_chymotrypsin"/>
</dbReference>
<dbReference type="GO" id="GO:0004252">
    <property type="term" value="F:serine-type endopeptidase activity"/>
    <property type="evidence" value="ECO:0007669"/>
    <property type="project" value="InterPro"/>
</dbReference>
<evidence type="ECO:0000256" key="1">
    <source>
        <dbReference type="ARBA" id="ARBA00022536"/>
    </source>
</evidence>
<keyword evidence="8" id="KW-1185">Reference proteome</keyword>
<feature type="domain" description="Peptidase S1" evidence="6">
    <location>
        <begin position="2"/>
        <end position="58"/>
    </location>
</feature>
<accession>A0A9P0HNA6</accession>
<evidence type="ECO:0000259" key="6">
    <source>
        <dbReference type="Pfam" id="PF00089"/>
    </source>
</evidence>
<evidence type="ECO:0000313" key="7">
    <source>
        <dbReference type="EMBL" id="CAH1405211.1"/>
    </source>
</evidence>
<gene>
    <name evidence="7" type="ORF">NEZAVI_LOCUS13461</name>
</gene>
<dbReference type="InterPro" id="IPR050127">
    <property type="entry name" value="Serine_Proteases_S1"/>
</dbReference>
<dbReference type="InterPro" id="IPR033116">
    <property type="entry name" value="TRYPSIN_SER"/>
</dbReference>
<keyword evidence="2" id="KW-0645">Protease</keyword>
<dbReference type="PANTHER" id="PTHR24264">
    <property type="entry name" value="TRYPSIN-RELATED"/>
    <property type="match status" value="1"/>
</dbReference>
<dbReference type="Gene3D" id="2.40.10.10">
    <property type="entry name" value="Trypsin-like serine proteases"/>
    <property type="match status" value="1"/>
</dbReference>
<evidence type="ECO:0000313" key="8">
    <source>
        <dbReference type="Proteomes" id="UP001152798"/>
    </source>
</evidence>
<keyword evidence="4" id="KW-0378">Hydrolase</keyword>
<dbReference type="InterPro" id="IPR009003">
    <property type="entry name" value="Peptidase_S1_PA"/>
</dbReference>
<evidence type="ECO:0000256" key="4">
    <source>
        <dbReference type="ARBA" id="ARBA00022801"/>
    </source>
</evidence>
<dbReference type="OrthoDB" id="10012881at2759"/>
<dbReference type="SUPFAM" id="SSF50494">
    <property type="entry name" value="Trypsin-like serine proteases"/>
    <property type="match status" value="1"/>
</dbReference>
<evidence type="ECO:0000256" key="2">
    <source>
        <dbReference type="ARBA" id="ARBA00022670"/>
    </source>
</evidence>
<dbReference type="AlphaFoldDB" id="A0A9P0HNA6"/>
<dbReference type="GO" id="GO:0005615">
    <property type="term" value="C:extracellular space"/>
    <property type="evidence" value="ECO:0007669"/>
    <property type="project" value="TreeGrafter"/>
</dbReference>
<name>A0A9P0HNA6_NEZVI</name>
<protein>
    <recommendedName>
        <fullName evidence="6">Peptidase S1 domain-containing protein</fullName>
    </recommendedName>
</protein>
<evidence type="ECO:0000256" key="5">
    <source>
        <dbReference type="ARBA" id="ARBA00022825"/>
    </source>
</evidence>
<keyword evidence="1" id="KW-0245">EGF-like domain</keyword>
<dbReference type="EMBL" id="OV725082">
    <property type="protein sequence ID" value="CAH1405211.1"/>
    <property type="molecule type" value="Genomic_DNA"/>
</dbReference>
<dbReference type="InterPro" id="IPR001254">
    <property type="entry name" value="Trypsin_dom"/>
</dbReference>
<proteinExistence type="predicted"/>